<proteinExistence type="predicted"/>
<dbReference type="PANTHER" id="PTHR42774:SF3">
    <property type="entry name" value="KETOHEXOKINASE"/>
    <property type="match status" value="1"/>
</dbReference>
<dbReference type="InterPro" id="IPR029056">
    <property type="entry name" value="Ribokinase-like"/>
</dbReference>
<protein>
    <recommendedName>
        <fullName evidence="4">Carbohydrate kinase PfkB domain-containing protein</fullName>
    </recommendedName>
</protein>
<dbReference type="AlphaFoldDB" id="A0A8J2SK92"/>
<dbReference type="InterPro" id="IPR011611">
    <property type="entry name" value="PfkB_dom"/>
</dbReference>
<sequence length="390" mass="41770">MAQDRPPAPPFPRDEVDPKTAIGSARNQQPFVEYFARAPPESGTKGTWPKPEAFEAAPKPPAPPSSKREASVLFVGLACVDVVMSVDKYPTEDTCCRASSMRRCRGGNASNSAVVARACGVDATWLGTCPRRDSMDSNFIVGDLEACGVKTAPVFRDAVEHAPTSHIVHNTCTSSRTIVHCRGALDELRESDFPEPDFDWAHFEGRAGNADVLREAMRRYREAGTTVSLELEKLDESLDSLEDEADVVLYSKERAERDGYRDPVKFLARKASDFCKRGQAQKIMTCAWGEHGAAACAVEGLTILILRAGALKTDVVDTVGAGDSFNGAFVAALASGDDGGNDGALGRALRVASHVAGQKVGRVGFAGLRYPSVADCSEIWLEVAAQCGSK</sequence>
<keyword evidence="1" id="KW-0808">Transferase</keyword>
<dbReference type="InterPro" id="IPR052562">
    <property type="entry name" value="Ketohexokinase-related"/>
</dbReference>
<evidence type="ECO:0000256" key="1">
    <source>
        <dbReference type="ARBA" id="ARBA00022679"/>
    </source>
</evidence>
<dbReference type="EMBL" id="CAKKNE010000002">
    <property type="protein sequence ID" value="CAH0368537.1"/>
    <property type="molecule type" value="Genomic_DNA"/>
</dbReference>
<dbReference type="PROSITE" id="PS00584">
    <property type="entry name" value="PFKB_KINASES_2"/>
    <property type="match status" value="1"/>
</dbReference>
<dbReference type="InterPro" id="IPR002173">
    <property type="entry name" value="Carboh/pur_kinase_PfkB_CS"/>
</dbReference>
<keyword evidence="6" id="KW-1185">Reference proteome</keyword>
<dbReference type="Proteomes" id="UP000789595">
    <property type="component" value="Unassembled WGS sequence"/>
</dbReference>
<name>A0A8J2SK92_9STRA</name>
<feature type="region of interest" description="Disordered" evidence="3">
    <location>
        <begin position="1"/>
        <end position="67"/>
    </location>
</feature>
<dbReference type="OrthoDB" id="204058at2759"/>
<dbReference type="SUPFAM" id="SSF53613">
    <property type="entry name" value="Ribokinase-like"/>
    <property type="match status" value="1"/>
</dbReference>
<dbReference type="PANTHER" id="PTHR42774">
    <property type="entry name" value="PHOSPHOTRANSFERASE SYSTEM TRANSPORT PROTEIN"/>
    <property type="match status" value="1"/>
</dbReference>
<gene>
    <name evidence="5" type="ORF">PECAL_2P16050</name>
</gene>
<comment type="caution">
    <text evidence="5">The sequence shown here is derived from an EMBL/GenBank/DDBJ whole genome shotgun (WGS) entry which is preliminary data.</text>
</comment>
<evidence type="ECO:0000259" key="4">
    <source>
        <dbReference type="Pfam" id="PF00294"/>
    </source>
</evidence>
<dbReference type="GO" id="GO:0016301">
    <property type="term" value="F:kinase activity"/>
    <property type="evidence" value="ECO:0007669"/>
    <property type="project" value="UniProtKB-KW"/>
</dbReference>
<organism evidence="5 6">
    <name type="scientific">Pelagomonas calceolata</name>
    <dbReference type="NCBI Taxonomy" id="35677"/>
    <lineage>
        <taxon>Eukaryota</taxon>
        <taxon>Sar</taxon>
        <taxon>Stramenopiles</taxon>
        <taxon>Ochrophyta</taxon>
        <taxon>Pelagophyceae</taxon>
        <taxon>Pelagomonadales</taxon>
        <taxon>Pelagomonadaceae</taxon>
        <taxon>Pelagomonas</taxon>
    </lineage>
</organism>
<feature type="domain" description="Carbohydrate kinase PfkB" evidence="4">
    <location>
        <begin position="71"/>
        <end position="364"/>
    </location>
</feature>
<reference evidence="5" key="1">
    <citation type="submission" date="2021-11" db="EMBL/GenBank/DDBJ databases">
        <authorList>
            <consortium name="Genoscope - CEA"/>
            <person name="William W."/>
        </authorList>
    </citation>
    <scope>NUCLEOTIDE SEQUENCE</scope>
</reference>
<feature type="compositionally biased region" description="Pro residues" evidence="3">
    <location>
        <begin position="1"/>
        <end position="11"/>
    </location>
</feature>
<keyword evidence="2" id="KW-0418">Kinase</keyword>
<dbReference type="Gene3D" id="3.40.1190.20">
    <property type="match status" value="1"/>
</dbReference>
<evidence type="ECO:0000313" key="6">
    <source>
        <dbReference type="Proteomes" id="UP000789595"/>
    </source>
</evidence>
<evidence type="ECO:0000256" key="2">
    <source>
        <dbReference type="ARBA" id="ARBA00022777"/>
    </source>
</evidence>
<accession>A0A8J2SK92</accession>
<dbReference type="Pfam" id="PF00294">
    <property type="entry name" value="PfkB"/>
    <property type="match status" value="1"/>
</dbReference>
<evidence type="ECO:0000313" key="5">
    <source>
        <dbReference type="EMBL" id="CAH0368537.1"/>
    </source>
</evidence>
<evidence type="ECO:0000256" key="3">
    <source>
        <dbReference type="SAM" id="MobiDB-lite"/>
    </source>
</evidence>